<accession>A0A1I7VSG8</accession>
<organism evidence="2 3">
    <name type="scientific">Loa loa</name>
    <name type="common">Eye worm</name>
    <name type="synonym">Filaria loa</name>
    <dbReference type="NCBI Taxonomy" id="7209"/>
    <lineage>
        <taxon>Eukaryota</taxon>
        <taxon>Metazoa</taxon>
        <taxon>Ecdysozoa</taxon>
        <taxon>Nematoda</taxon>
        <taxon>Chromadorea</taxon>
        <taxon>Rhabditida</taxon>
        <taxon>Spirurina</taxon>
        <taxon>Spiruromorpha</taxon>
        <taxon>Filarioidea</taxon>
        <taxon>Onchocercidae</taxon>
        <taxon>Loa</taxon>
    </lineage>
</organism>
<proteinExistence type="predicted"/>
<dbReference type="OrthoDB" id="5796971at2759"/>
<accession>A0A1S0U999</accession>
<reference evidence="3" key="2">
    <citation type="submission" date="2016-11" db="UniProtKB">
        <authorList>
            <consortium name="WormBaseParasite"/>
        </authorList>
    </citation>
    <scope>IDENTIFICATION</scope>
</reference>
<dbReference type="AlphaFoldDB" id="A0A1I7VSG8"/>
<dbReference type="KEGG" id="loa:LOAG_01405"/>
<dbReference type="RefSeq" id="XP_003136992.1">
    <property type="nucleotide sequence ID" value="XM_003136944.2"/>
</dbReference>
<sequence>MLCCPKSFLDKQEDLHMMRQNSASNLDPYRRPPPPPVNHKNIYEDEFHNNFLLSRRLESLNTTEPHLSALPGKAEHMSMLADAQDGNGNNLFAINITGIRGVPVMPIQNDRRRPLPVPPSGCFNHL</sequence>
<evidence type="ECO:0000313" key="2">
    <source>
        <dbReference type="Proteomes" id="UP000095285"/>
    </source>
</evidence>
<dbReference type="EMBL" id="JH712070">
    <property type="protein sequence ID" value="EFO27084.1"/>
    <property type="molecule type" value="Genomic_DNA"/>
</dbReference>
<name>A0A1I7VSG8_LOALO</name>
<reference evidence="1 2" key="1">
    <citation type="submission" date="2012-04" db="EMBL/GenBank/DDBJ databases">
        <title>The Genome Sequence of Loa loa.</title>
        <authorList>
            <consortium name="The Broad Institute Genome Sequencing Platform"/>
            <consortium name="Broad Institute Genome Sequencing Center for Infectious Disease"/>
            <person name="Nutman T.B."/>
            <person name="Fink D.L."/>
            <person name="Russ C."/>
            <person name="Young S."/>
            <person name="Zeng Q."/>
            <person name="Gargeya S."/>
            <person name="Alvarado L."/>
            <person name="Berlin A."/>
            <person name="Chapman S.B."/>
            <person name="Chen Z."/>
            <person name="Freedman E."/>
            <person name="Gellesch M."/>
            <person name="Goldberg J."/>
            <person name="Griggs A."/>
            <person name="Gujja S."/>
            <person name="Heilman E.R."/>
            <person name="Heiman D."/>
            <person name="Howarth C."/>
            <person name="Mehta T."/>
            <person name="Neiman D."/>
            <person name="Pearson M."/>
            <person name="Roberts A."/>
            <person name="Saif S."/>
            <person name="Shea T."/>
            <person name="Shenoy N."/>
            <person name="Sisk P."/>
            <person name="Stolte C."/>
            <person name="Sykes S."/>
            <person name="White J."/>
            <person name="Yandava C."/>
            <person name="Haas B."/>
            <person name="Henn M.R."/>
            <person name="Nusbaum C."/>
            <person name="Birren B."/>
        </authorList>
    </citation>
    <scope>NUCLEOTIDE SEQUENCE [LARGE SCALE GENOMIC DNA]</scope>
</reference>
<dbReference type="Proteomes" id="UP000095285">
    <property type="component" value="Unassembled WGS sequence"/>
</dbReference>
<keyword evidence="2" id="KW-1185">Reference proteome</keyword>
<evidence type="ECO:0000313" key="3">
    <source>
        <dbReference type="WBParaSite" id="EN70_5786"/>
    </source>
</evidence>
<dbReference type="OMA" id="PSQINEP"/>
<protein>
    <submittedName>
        <fullName evidence="3">FRS3 factor</fullName>
    </submittedName>
</protein>
<gene>
    <name evidence="1 3" type="ORF">LOAG_01405</name>
</gene>
<dbReference type="GeneID" id="9938777"/>
<dbReference type="WBParaSite" id="EN70_5786">
    <property type="protein sequence ID" value="EN70_5786"/>
    <property type="gene ID" value="EN70_5786"/>
</dbReference>
<evidence type="ECO:0000313" key="1">
    <source>
        <dbReference type="EMBL" id="EFO27084.1"/>
    </source>
</evidence>
<dbReference type="CTD" id="9938777"/>